<dbReference type="GO" id="GO:0005525">
    <property type="term" value="F:GTP binding"/>
    <property type="evidence" value="ECO:0007669"/>
    <property type="project" value="UniProtKB-KW"/>
</dbReference>
<proteinExistence type="inferred from homology"/>
<dbReference type="AlphaFoldDB" id="A0A8B7TZ48"/>
<dbReference type="OrthoDB" id="8932102at2759"/>
<evidence type="ECO:0000256" key="3">
    <source>
        <dbReference type="ARBA" id="ARBA00023134"/>
    </source>
</evidence>
<gene>
    <name evidence="6" type="primary">LOC109680077</name>
</gene>
<dbReference type="InterPro" id="IPR036543">
    <property type="entry name" value="Guanylate-bd_C_sf"/>
</dbReference>
<sequence length="252" mass="28860">MNKIEQGAIYLLHNMTELTDLLGTRNSPDFDGIEDDADFASFFPDLVWTLRDFYLGLETDGQLITADEYLENSLRLKPGNSKKIQNFNLPCLCIQKFFPVKKCFIFDSPTHWKKLAQLETLYDDELDPEFVQQVSEFCSYIFSHSKTKTLPGDIKVNGPRLENLVLTYINAINSGDLPCMENAVQALVQVENTVAVQKAMDHYEQKMDQKVQLPQKPSRAAGPAKACEREAIEIFRKNSFKDEDQSFQKELE</sequence>
<dbReference type="Pfam" id="PF02263">
    <property type="entry name" value="GBP"/>
    <property type="match status" value="1"/>
</dbReference>
<keyword evidence="1" id="KW-0547">Nucleotide-binding</keyword>
<feature type="domain" description="GB1/RHD3-type G" evidence="5">
    <location>
        <begin position="1"/>
        <end position="146"/>
    </location>
</feature>
<dbReference type="InterPro" id="IPR030386">
    <property type="entry name" value="G_GB1_RHD3_dom"/>
</dbReference>
<dbReference type="Gene3D" id="3.40.50.300">
    <property type="entry name" value="P-loop containing nucleotide triphosphate hydrolases"/>
    <property type="match status" value="1"/>
</dbReference>
<evidence type="ECO:0000259" key="5">
    <source>
        <dbReference type="PROSITE" id="PS51715"/>
    </source>
</evidence>
<dbReference type="PROSITE" id="PS51715">
    <property type="entry name" value="G_GB1_RHD3"/>
    <property type="match status" value="1"/>
</dbReference>
<dbReference type="KEGG" id="ccan:109680077"/>
<dbReference type="SUPFAM" id="SSF52540">
    <property type="entry name" value="P-loop containing nucleoside triphosphate hydrolases"/>
    <property type="match status" value="1"/>
</dbReference>
<protein>
    <submittedName>
        <fullName evidence="6">Guanylate-binding protein 5-like</fullName>
    </submittedName>
</protein>
<name>A0A8B7TZ48_CASCN</name>
<accession>A0A8B7TZ48</accession>
<evidence type="ECO:0000313" key="6">
    <source>
        <dbReference type="RefSeq" id="XP_020010655.1"/>
    </source>
</evidence>
<reference evidence="6" key="1">
    <citation type="submission" date="2025-08" db="UniProtKB">
        <authorList>
            <consortium name="RefSeq"/>
        </authorList>
    </citation>
    <scope>IDENTIFICATION</scope>
    <source>
        <tissue evidence="6">Leukocyte</tissue>
    </source>
</reference>
<comment type="similarity">
    <text evidence="4">Belongs to the TRAFAC class dynamin-like GTPase superfamily. GB1/RHD3 GTPase family.</text>
</comment>
<evidence type="ECO:0000256" key="2">
    <source>
        <dbReference type="ARBA" id="ARBA00022801"/>
    </source>
</evidence>
<keyword evidence="2" id="KW-0378">Hydrolase</keyword>
<evidence type="ECO:0000256" key="4">
    <source>
        <dbReference type="PROSITE-ProRule" id="PRU01052"/>
    </source>
</evidence>
<dbReference type="RefSeq" id="XP_020010655.1">
    <property type="nucleotide sequence ID" value="XM_020155066.1"/>
</dbReference>
<dbReference type="SUPFAM" id="SSF48340">
    <property type="entry name" value="Interferon-induced guanylate-binding protein 1 (GBP1), C-terminal domain"/>
    <property type="match status" value="1"/>
</dbReference>
<dbReference type="InterPro" id="IPR015894">
    <property type="entry name" value="Guanylate-bd_N"/>
</dbReference>
<feature type="non-terminal residue" evidence="6">
    <location>
        <position position="252"/>
    </location>
</feature>
<dbReference type="PANTHER" id="PTHR10751">
    <property type="entry name" value="GUANYLATE BINDING PROTEIN"/>
    <property type="match status" value="1"/>
</dbReference>
<dbReference type="InterPro" id="IPR003191">
    <property type="entry name" value="Guanylate-bd/ATL_C"/>
</dbReference>
<dbReference type="InterPro" id="IPR027417">
    <property type="entry name" value="P-loop_NTPase"/>
</dbReference>
<organism evidence="6">
    <name type="scientific">Castor canadensis</name>
    <name type="common">American beaver</name>
    <dbReference type="NCBI Taxonomy" id="51338"/>
    <lineage>
        <taxon>Eukaryota</taxon>
        <taxon>Metazoa</taxon>
        <taxon>Chordata</taxon>
        <taxon>Craniata</taxon>
        <taxon>Vertebrata</taxon>
        <taxon>Euteleostomi</taxon>
        <taxon>Mammalia</taxon>
        <taxon>Eutheria</taxon>
        <taxon>Euarchontoglires</taxon>
        <taxon>Glires</taxon>
        <taxon>Rodentia</taxon>
        <taxon>Castorimorpha</taxon>
        <taxon>Castoridae</taxon>
        <taxon>Castor</taxon>
    </lineage>
</organism>
<dbReference type="Pfam" id="PF02841">
    <property type="entry name" value="GBP_C"/>
    <property type="match status" value="1"/>
</dbReference>
<keyword evidence="3" id="KW-0342">GTP-binding</keyword>
<evidence type="ECO:0000256" key="1">
    <source>
        <dbReference type="ARBA" id="ARBA00022741"/>
    </source>
</evidence>
<dbReference type="Gene3D" id="1.20.1000.10">
    <property type="entry name" value="Guanylate-binding protein, C-terminal domain"/>
    <property type="match status" value="1"/>
</dbReference>
<dbReference type="GO" id="GO:0071346">
    <property type="term" value="P:cellular response to type II interferon"/>
    <property type="evidence" value="ECO:0007669"/>
    <property type="project" value="UniProtKB-ARBA"/>
</dbReference>
<dbReference type="GO" id="GO:0003924">
    <property type="term" value="F:GTPase activity"/>
    <property type="evidence" value="ECO:0007669"/>
    <property type="project" value="InterPro"/>
</dbReference>